<evidence type="ECO:0000256" key="2">
    <source>
        <dbReference type="ARBA" id="ARBA00022980"/>
    </source>
</evidence>
<dbReference type="GO" id="GO:0022627">
    <property type="term" value="C:cytosolic small ribosomal subunit"/>
    <property type="evidence" value="ECO:0007669"/>
    <property type="project" value="TreeGrafter"/>
</dbReference>
<evidence type="ECO:0000256" key="3">
    <source>
        <dbReference type="ARBA" id="ARBA00023274"/>
    </source>
</evidence>
<evidence type="ECO:0000256" key="1">
    <source>
        <dbReference type="ARBA" id="ARBA00005943"/>
    </source>
</evidence>
<sequence length="156" mass="18041">MGRTGSRGQVTQVRVKFLDDQNRFIMRNVKGPILLLLRFSCFQGFYIKTLILKRAHRSSRISKNPPLFFTISLTQVRWQPMWWRRLLWTLLKLTTTSSSSIAGPSRMFRSMTSPCVTTLVSKQPSMQLMYLTQLVGTQRKGSGKLNAQSWRGLRTL</sequence>
<dbReference type="AlphaFoldDB" id="A0AAD5I9M1"/>
<dbReference type="Proteomes" id="UP001064489">
    <property type="component" value="Chromosome 11"/>
</dbReference>
<dbReference type="SUPFAM" id="SSF50249">
    <property type="entry name" value="Nucleic acid-binding proteins"/>
    <property type="match status" value="1"/>
</dbReference>
<keyword evidence="3" id="KW-0687">Ribonucleoprotein</keyword>
<organism evidence="4 5">
    <name type="scientific">Acer negundo</name>
    <name type="common">Box elder</name>
    <dbReference type="NCBI Taxonomy" id="4023"/>
    <lineage>
        <taxon>Eukaryota</taxon>
        <taxon>Viridiplantae</taxon>
        <taxon>Streptophyta</taxon>
        <taxon>Embryophyta</taxon>
        <taxon>Tracheophyta</taxon>
        <taxon>Spermatophyta</taxon>
        <taxon>Magnoliopsida</taxon>
        <taxon>eudicotyledons</taxon>
        <taxon>Gunneridae</taxon>
        <taxon>Pentapetalae</taxon>
        <taxon>rosids</taxon>
        <taxon>malvids</taxon>
        <taxon>Sapindales</taxon>
        <taxon>Sapindaceae</taxon>
        <taxon>Hippocastanoideae</taxon>
        <taxon>Acereae</taxon>
        <taxon>Acer</taxon>
    </lineage>
</organism>
<evidence type="ECO:0000313" key="5">
    <source>
        <dbReference type="Proteomes" id="UP001064489"/>
    </source>
</evidence>
<accession>A0AAD5I9M1</accession>
<keyword evidence="2" id="KW-0689">Ribosomal protein</keyword>
<evidence type="ECO:0000313" key="4">
    <source>
        <dbReference type="EMBL" id="KAI9153981.1"/>
    </source>
</evidence>
<reference evidence="4" key="2">
    <citation type="submission" date="2023-02" db="EMBL/GenBank/DDBJ databases">
        <authorList>
            <person name="Swenson N.G."/>
            <person name="Wegrzyn J.L."/>
            <person name="Mcevoy S.L."/>
        </authorList>
    </citation>
    <scope>NUCLEOTIDE SEQUENCE</scope>
    <source>
        <strain evidence="4">91603</strain>
        <tissue evidence="4">Leaf</tissue>
    </source>
</reference>
<keyword evidence="5" id="KW-1185">Reference proteome</keyword>
<dbReference type="InterPro" id="IPR000289">
    <property type="entry name" value="Ribosomal_eS28"/>
</dbReference>
<dbReference type="Pfam" id="PF01200">
    <property type="entry name" value="Ribosomal_S28e"/>
    <property type="match status" value="1"/>
</dbReference>
<dbReference type="PANTHER" id="PTHR10769">
    <property type="entry name" value="40S RIBOSOMAL PROTEIN S28"/>
    <property type="match status" value="1"/>
</dbReference>
<dbReference type="EMBL" id="JAJSOW010000108">
    <property type="protein sequence ID" value="KAI9153981.1"/>
    <property type="molecule type" value="Genomic_DNA"/>
</dbReference>
<dbReference type="Gene3D" id="2.40.50.140">
    <property type="entry name" value="Nucleic acid-binding proteins"/>
    <property type="match status" value="1"/>
</dbReference>
<gene>
    <name evidence="4" type="ORF">LWI28_019339</name>
</gene>
<reference evidence="4" key="1">
    <citation type="journal article" date="2022" name="Plant J.">
        <title>Strategies of tolerance reflected in two North American maple genomes.</title>
        <authorList>
            <person name="McEvoy S.L."/>
            <person name="Sezen U.U."/>
            <person name="Trouern-Trend A."/>
            <person name="McMahon S.M."/>
            <person name="Schaberg P.G."/>
            <person name="Yang J."/>
            <person name="Wegrzyn J.L."/>
            <person name="Swenson N.G."/>
        </authorList>
    </citation>
    <scope>NUCLEOTIDE SEQUENCE</scope>
    <source>
        <strain evidence="4">91603</strain>
    </source>
</reference>
<protein>
    <recommendedName>
        <fullName evidence="6">40S ribosomal protein S28</fullName>
    </recommendedName>
</protein>
<dbReference type="PANTHER" id="PTHR10769:SF3">
    <property type="entry name" value="SMALL RIBOSOMAL SUBUNIT PROTEIN ES28"/>
    <property type="match status" value="1"/>
</dbReference>
<dbReference type="GO" id="GO:0006412">
    <property type="term" value="P:translation"/>
    <property type="evidence" value="ECO:0007669"/>
    <property type="project" value="InterPro"/>
</dbReference>
<proteinExistence type="inferred from homology"/>
<comment type="similarity">
    <text evidence="1">Belongs to the eukaryotic ribosomal protein eS28 family.</text>
</comment>
<comment type="caution">
    <text evidence="4">The sequence shown here is derived from an EMBL/GenBank/DDBJ whole genome shotgun (WGS) entry which is preliminary data.</text>
</comment>
<evidence type="ECO:0008006" key="6">
    <source>
        <dbReference type="Google" id="ProtNLM"/>
    </source>
</evidence>
<dbReference type="GO" id="GO:0003735">
    <property type="term" value="F:structural constituent of ribosome"/>
    <property type="evidence" value="ECO:0007669"/>
    <property type="project" value="InterPro"/>
</dbReference>
<name>A0AAD5I9M1_ACENE</name>
<dbReference type="GO" id="GO:0030490">
    <property type="term" value="P:maturation of SSU-rRNA"/>
    <property type="evidence" value="ECO:0007669"/>
    <property type="project" value="TreeGrafter"/>
</dbReference>
<dbReference type="GO" id="GO:0000028">
    <property type="term" value="P:ribosomal small subunit assembly"/>
    <property type="evidence" value="ECO:0007669"/>
    <property type="project" value="TreeGrafter"/>
</dbReference>
<dbReference type="InterPro" id="IPR012340">
    <property type="entry name" value="NA-bd_OB-fold"/>
</dbReference>